<keyword evidence="13" id="KW-1185">Reference proteome</keyword>
<reference evidence="13" key="1">
    <citation type="submission" date="2014-04" db="EMBL/GenBank/DDBJ databases">
        <title>Evolutionary Origins and Diversification of the Mycorrhizal Mutualists.</title>
        <authorList>
            <consortium name="DOE Joint Genome Institute"/>
            <consortium name="Mycorrhizal Genomics Consortium"/>
            <person name="Kohler A."/>
            <person name="Kuo A."/>
            <person name="Nagy L.G."/>
            <person name="Floudas D."/>
            <person name="Copeland A."/>
            <person name="Barry K.W."/>
            <person name="Cichocki N."/>
            <person name="Veneault-Fourrey C."/>
            <person name="LaButti K."/>
            <person name="Lindquist E.A."/>
            <person name="Lipzen A."/>
            <person name="Lundell T."/>
            <person name="Morin E."/>
            <person name="Murat C."/>
            <person name="Riley R."/>
            <person name="Ohm R."/>
            <person name="Sun H."/>
            <person name="Tunlid A."/>
            <person name="Henrissat B."/>
            <person name="Grigoriev I.V."/>
            <person name="Hibbett D.S."/>
            <person name="Martin F."/>
        </authorList>
    </citation>
    <scope>NUCLEOTIDE SEQUENCE [LARGE SCALE GENOMIC DNA]</scope>
    <source>
        <strain evidence="13">FD-334 SS-4</strain>
    </source>
</reference>
<evidence type="ECO:0000313" key="13">
    <source>
        <dbReference type="Proteomes" id="UP000054270"/>
    </source>
</evidence>
<dbReference type="GO" id="GO:0005737">
    <property type="term" value="C:cytoplasm"/>
    <property type="evidence" value="ECO:0007669"/>
    <property type="project" value="UniProtKB-SubCell"/>
</dbReference>
<dbReference type="PANTHER" id="PTHR13403">
    <property type="entry name" value="SNURPORTIN1 RNUT1 PROTEIN RNA, U TRANSPORTER 1"/>
    <property type="match status" value="1"/>
</dbReference>
<dbReference type="InterPro" id="IPR017336">
    <property type="entry name" value="Snurportin-1"/>
</dbReference>
<evidence type="ECO:0000256" key="4">
    <source>
        <dbReference type="ARBA" id="ARBA00007540"/>
    </source>
</evidence>
<proteinExistence type="inferred from homology"/>
<dbReference type="GO" id="GO:0003723">
    <property type="term" value="F:RNA binding"/>
    <property type="evidence" value="ECO:0007669"/>
    <property type="project" value="UniProtKB-KW"/>
</dbReference>
<evidence type="ECO:0000256" key="1">
    <source>
        <dbReference type="ARBA" id="ARBA00003975"/>
    </source>
</evidence>
<protein>
    <recommendedName>
        <fullName evidence="5">Snurportin-1</fullName>
    </recommendedName>
</protein>
<evidence type="ECO:0000256" key="9">
    <source>
        <dbReference type="ARBA" id="ARBA00023242"/>
    </source>
</evidence>
<evidence type="ECO:0000256" key="10">
    <source>
        <dbReference type="SAM" id="MobiDB-lite"/>
    </source>
</evidence>
<evidence type="ECO:0000256" key="2">
    <source>
        <dbReference type="ARBA" id="ARBA00004123"/>
    </source>
</evidence>
<dbReference type="GO" id="GO:0061015">
    <property type="term" value="P:snRNA import into nucleus"/>
    <property type="evidence" value="ECO:0007669"/>
    <property type="project" value="InterPro"/>
</dbReference>
<comment type="subcellular location">
    <subcellularLocation>
        <location evidence="3">Cytoplasm</location>
    </subcellularLocation>
    <subcellularLocation>
        <location evidence="2">Nucleus</location>
    </subcellularLocation>
</comment>
<dbReference type="Pfam" id="PF21974">
    <property type="entry name" value="SPN1_m3Gcap_bd"/>
    <property type="match status" value="1"/>
</dbReference>
<comment type="similarity">
    <text evidence="4">Belongs to the snurportin family.</text>
</comment>
<evidence type="ECO:0000256" key="3">
    <source>
        <dbReference type="ARBA" id="ARBA00004496"/>
    </source>
</evidence>
<evidence type="ECO:0000256" key="7">
    <source>
        <dbReference type="ARBA" id="ARBA00022490"/>
    </source>
</evidence>
<dbReference type="STRING" id="945553.A0A0D2NDZ0"/>
<keyword evidence="8" id="KW-0694">RNA-binding</keyword>
<feature type="region of interest" description="Disordered" evidence="10">
    <location>
        <begin position="121"/>
        <end position="165"/>
    </location>
</feature>
<name>A0A0D2NDZ0_HYPSF</name>
<accession>A0A0D2NDZ0</accession>
<evidence type="ECO:0000256" key="5">
    <source>
        <dbReference type="ARBA" id="ARBA00016034"/>
    </source>
</evidence>
<evidence type="ECO:0000256" key="6">
    <source>
        <dbReference type="ARBA" id="ARBA00022448"/>
    </source>
</evidence>
<organism evidence="12 13">
    <name type="scientific">Hypholoma sublateritium (strain FD-334 SS-4)</name>
    <dbReference type="NCBI Taxonomy" id="945553"/>
    <lineage>
        <taxon>Eukaryota</taxon>
        <taxon>Fungi</taxon>
        <taxon>Dikarya</taxon>
        <taxon>Basidiomycota</taxon>
        <taxon>Agaricomycotina</taxon>
        <taxon>Agaricomycetes</taxon>
        <taxon>Agaricomycetidae</taxon>
        <taxon>Agaricales</taxon>
        <taxon>Agaricineae</taxon>
        <taxon>Strophariaceae</taxon>
        <taxon>Hypholoma</taxon>
    </lineage>
</organism>
<comment type="function">
    <text evidence="1">Functions as an U snRNP-specific nuclear import adapter. Involved in the trimethylguanosine (m3G)-cap-dependent nuclear import of U snRNPs. Binds specifically to the terminal m3G-cap U snRNAs.</text>
</comment>
<evidence type="ECO:0000256" key="8">
    <source>
        <dbReference type="ARBA" id="ARBA00022884"/>
    </source>
</evidence>
<dbReference type="Proteomes" id="UP000054270">
    <property type="component" value="Unassembled WGS sequence"/>
</dbReference>
<evidence type="ECO:0000259" key="11">
    <source>
        <dbReference type="Pfam" id="PF21974"/>
    </source>
</evidence>
<keyword evidence="9" id="KW-0539">Nucleus</keyword>
<keyword evidence="7" id="KW-0963">Cytoplasm</keyword>
<feature type="compositionally biased region" description="Basic residues" evidence="10">
    <location>
        <begin position="139"/>
        <end position="152"/>
    </location>
</feature>
<dbReference type="AlphaFoldDB" id="A0A0D2NDZ0"/>
<sequence>MLSTNRKINYKLPPTTIRDKLVSQETRRTKALEEQRRRRAQKVDSSRQLDFFADLSLAEHSDEEVHDADAIEDDEAPADPRLAAASVAAYASLLQAGGANDTVEMLAEASNFACPASHIQESPISTDPVDLPAQFESKKPRRRGGKNSHKRRAEANKASNSNKYKAGSSQWADKCMYAELLEMNGDEIWDTTGYEDQGTSDGLPSDLEHGWVAVAPVPKGKRCLVVTHQSAGVAGVVPNTTLRSRLLGKSLLSRFPSPLPPLTVLDCILDDHWRENGILHVLDVVRWKGQDIADCEAGFRFWWRDTRLAELVQPPPPTFQFVATSTTSTTSTTLSPAGSGAQPEGRYFFPYPTTFISVPYHSSTTLAELDTQIIPAARSVRIVSITLPTSTYPFAPKAATNAPVDAGGMEIGPVSETANIVPPTASTAIVQPDGLLLYVAEASYEPGTSPLSSWIPVHGYDDHVRNGKMPVGKGGQQKNPLDLFQRLVQKRLSRALGATVFVDMSAISGTINAPYRTNIGDITMEL</sequence>
<dbReference type="EMBL" id="KN817663">
    <property type="protein sequence ID" value="KJA14841.1"/>
    <property type="molecule type" value="Genomic_DNA"/>
</dbReference>
<dbReference type="PANTHER" id="PTHR13403:SF6">
    <property type="entry name" value="SNURPORTIN-1"/>
    <property type="match status" value="1"/>
</dbReference>
<feature type="domain" description="Snurportin-1 m3G cap-binding" evidence="11">
    <location>
        <begin position="203"/>
        <end position="335"/>
    </location>
</feature>
<dbReference type="Gene3D" id="3.30.470.30">
    <property type="entry name" value="DNA ligase/mRNA capping enzyme"/>
    <property type="match status" value="1"/>
</dbReference>
<dbReference type="OMA" id="FRLWWRD"/>
<feature type="region of interest" description="Disordered" evidence="10">
    <location>
        <begin position="23"/>
        <end position="42"/>
    </location>
</feature>
<gene>
    <name evidence="12" type="ORF">HYPSUDRAFT_80675</name>
</gene>
<keyword evidence="6" id="KW-0813">Transport</keyword>
<dbReference type="GO" id="GO:0005634">
    <property type="term" value="C:nucleus"/>
    <property type="evidence" value="ECO:0007669"/>
    <property type="project" value="UniProtKB-SubCell"/>
</dbReference>
<evidence type="ECO:0000313" key="12">
    <source>
        <dbReference type="EMBL" id="KJA14841.1"/>
    </source>
</evidence>
<dbReference type="OrthoDB" id="10003593at2759"/>
<dbReference type="InterPro" id="IPR047857">
    <property type="entry name" value="Snurportin1_C"/>
</dbReference>